<keyword evidence="3" id="KW-0731">Sigma factor</keyword>
<evidence type="ECO:0000259" key="5">
    <source>
        <dbReference type="SMART" id="SM00421"/>
    </source>
</evidence>
<dbReference type="InterPro" id="IPR014327">
    <property type="entry name" value="RNA_pol_sigma70_bacteroid"/>
</dbReference>
<dbReference type="RefSeq" id="WP_341838742.1">
    <property type="nucleotide sequence ID" value="NZ_CP150096.1"/>
</dbReference>
<evidence type="ECO:0000313" key="6">
    <source>
        <dbReference type="EMBL" id="WZN43948.1"/>
    </source>
</evidence>
<dbReference type="SUPFAM" id="SSF88946">
    <property type="entry name" value="Sigma2 domain of RNA polymerase sigma factors"/>
    <property type="match status" value="1"/>
</dbReference>
<comment type="similarity">
    <text evidence="1">Belongs to the sigma-70 factor family. ECF subfamily.</text>
</comment>
<name>A0ABZ2YW92_9BACT</name>
<protein>
    <submittedName>
        <fullName evidence="6">RNA polymerase sigma-70 factor</fullName>
    </submittedName>
</protein>
<gene>
    <name evidence="6" type="ORF">WJU22_13675</name>
</gene>
<dbReference type="InterPro" id="IPR000792">
    <property type="entry name" value="Tscrpt_reg_LuxR_C"/>
</dbReference>
<dbReference type="InterPro" id="IPR013249">
    <property type="entry name" value="RNA_pol_sigma70_r4_t2"/>
</dbReference>
<evidence type="ECO:0000313" key="7">
    <source>
        <dbReference type="Proteomes" id="UP001449657"/>
    </source>
</evidence>
<dbReference type="InterPro" id="IPR039425">
    <property type="entry name" value="RNA_pol_sigma-70-like"/>
</dbReference>
<evidence type="ECO:0000256" key="3">
    <source>
        <dbReference type="ARBA" id="ARBA00023082"/>
    </source>
</evidence>
<evidence type="ECO:0000256" key="2">
    <source>
        <dbReference type="ARBA" id="ARBA00023015"/>
    </source>
</evidence>
<dbReference type="InterPro" id="IPR013324">
    <property type="entry name" value="RNA_pol_sigma_r3/r4-like"/>
</dbReference>
<dbReference type="InterPro" id="IPR007627">
    <property type="entry name" value="RNA_pol_sigma70_r2"/>
</dbReference>
<evidence type="ECO:0000256" key="1">
    <source>
        <dbReference type="ARBA" id="ARBA00010641"/>
    </source>
</evidence>
<dbReference type="NCBIfam" id="TIGR02985">
    <property type="entry name" value="Sig70_bacteroi1"/>
    <property type="match status" value="1"/>
</dbReference>
<dbReference type="PANTHER" id="PTHR43133:SF46">
    <property type="entry name" value="RNA POLYMERASE SIGMA-70 FACTOR ECF SUBFAMILY"/>
    <property type="match status" value="1"/>
</dbReference>
<accession>A0ABZ2YW92</accession>
<dbReference type="InterPro" id="IPR036388">
    <property type="entry name" value="WH-like_DNA-bd_sf"/>
</dbReference>
<dbReference type="Proteomes" id="UP001449657">
    <property type="component" value="Chromosome"/>
</dbReference>
<dbReference type="Gene3D" id="1.10.10.10">
    <property type="entry name" value="Winged helix-like DNA-binding domain superfamily/Winged helix DNA-binding domain"/>
    <property type="match status" value="1"/>
</dbReference>
<evidence type="ECO:0000256" key="4">
    <source>
        <dbReference type="ARBA" id="ARBA00023163"/>
    </source>
</evidence>
<dbReference type="SUPFAM" id="SSF88659">
    <property type="entry name" value="Sigma3 and sigma4 domains of RNA polymerase sigma factors"/>
    <property type="match status" value="1"/>
</dbReference>
<dbReference type="PANTHER" id="PTHR43133">
    <property type="entry name" value="RNA POLYMERASE ECF-TYPE SIGMA FACTO"/>
    <property type="match status" value="1"/>
</dbReference>
<dbReference type="Gene3D" id="1.10.1740.10">
    <property type="match status" value="1"/>
</dbReference>
<proteinExistence type="inferred from homology"/>
<feature type="domain" description="HTH luxR-type" evidence="5">
    <location>
        <begin position="136"/>
        <end position="189"/>
    </location>
</feature>
<dbReference type="CDD" id="cd06171">
    <property type="entry name" value="Sigma70_r4"/>
    <property type="match status" value="1"/>
</dbReference>
<dbReference type="NCBIfam" id="TIGR02937">
    <property type="entry name" value="sigma70-ECF"/>
    <property type="match status" value="1"/>
</dbReference>
<reference evidence="6 7" key="1">
    <citation type="submission" date="2024-03" db="EMBL/GenBank/DDBJ databases">
        <title>Chitinophaga caseinilytica sp. nov., a casein hydrolysing bacterium isolated from forest soil.</title>
        <authorList>
            <person name="Lee D.S."/>
            <person name="Han D.M."/>
            <person name="Baek J.H."/>
            <person name="Choi D.G."/>
            <person name="Jeon J.H."/>
            <person name="Jeon C.O."/>
        </authorList>
    </citation>
    <scope>NUCLEOTIDE SEQUENCE [LARGE SCALE GENOMIC DNA]</scope>
    <source>
        <strain evidence="6 7">KACC 19118</strain>
    </source>
</reference>
<dbReference type="InterPro" id="IPR014284">
    <property type="entry name" value="RNA_pol_sigma-70_dom"/>
</dbReference>
<dbReference type="Pfam" id="PF04542">
    <property type="entry name" value="Sigma70_r2"/>
    <property type="match status" value="1"/>
</dbReference>
<dbReference type="EMBL" id="CP150096">
    <property type="protein sequence ID" value="WZN43948.1"/>
    <property type="molecule type" value="Genomic_DNA"/>
</dbReference>
<keyword evidence="4" id="KW-0804">Transcription</keyword>
<keyword evidence="2" id="KW-0805">Transcription regulation</keyword>
<sequence>MPREGDGMSEHLNNEGSLLAEVGASDERAFETIVRHYFPRLLPFAIKITKNKAVAEDIVQEAFLRLWQHRAEYEKILFLRAWLFTVVSNLSLTYIKRLAREGKLLQHLRDFSDTARSDVAEQLQFRESGNVIARAVDRLPPQQQQIYRLSRYEGLSIPEIAARLQLSPNTVKNHLVRALQSVRDFVRKAGLFWF</sequence>
<dbReference type="InterPro" id="IPR013325">
    <property type="entry name" value="RNA_pol_sigma_r2"/>
</dbReference>
<dbReference type="SMART" id="SM00421">
    <property type="entry name" value="HTH_LUXR"/>
    <property type="match status" value="1"/>
</dbReference>
<organism evidence="6 7">
    <name type="scientific">Chitinophaga caseinilytica</name>
    <dbReference type="NCBI Taxonomy" id="2267521"/>
    <lineage>
        <taxon>Bacteria</taxon>
        <taxon>Pseudomonadati</taxon>
        <taxon>Bacteroidota</taxon>
        <taxon>Chitinophagia</taxon>
        <taxon>Chitinophagales</taxon>
        <taxon>Chitinophagaceae</taxon>
        <taxon>Chitinophaga</taxon>
    </lineage>
</organism>
<dbReference type="Pfam" id="PF08281">
    <property type="entry name" value="Sigma70_r4_2"/>
    <property type="match status" value="1"/>
</dbReference>
<keyword evidence="7" id="KW-1185">Reference proteome</keyword>